<organism evidence="1 2">
    <name type="scientific">Stylosanthes scabra</name>
    <dbReference type="NCBI Taxonomy" id="79078"/>
    <lineage>
        <taxon>Eukaryota</taxon>
        <taxon>Viridiplantae</taxon>
        <taxon>Streptophyta</taxon>
        <taxon>Embryophyta</taxon>
        <taxon>Tracheophyta</taxon>
        <taxon>Spermatophyta</taxon>
        <taxon>Magnoliopsida</taxon>
        <taxon>eudicotyledons</taxon>
        <taxon>Gunneridae</taxon>
        <taxon>Pentapetalae</taxon>
        <taxon>rosids</taxon>
        <taxon>fabids</taxon>
        <taxon>Fabales</taxon>
        <taxon>Fabaceae</taxon>
        <taxon>Papilionoideae</taxon>
        <taxon>50 kb inversion clade</taxon>
        <taxon>dalbergioids sensu lato</taxon>
        <taxon>Dalbergieae</taxon>
        <taxon>Pterocarpus clade</taxon>
        <taxon>Stylosanthes</taxon>
    </lineage>
</organism>
<dbReference type="Proteomes" id="UP001341840">
    <property type="component" value="Unassembled WGS sequence"/>
</dbReference>
<name>A0ABU6TQR5_9FABA</name>
<gene>
    <name evidence="1" type="ORF">PIB30_075461</name>
</gene>
<keyword evidence="2" id="KW-1185">Reference proteome</keyword>
<dbReference type="EMBL" id="JASCZI010091583">
    <property type="protein sequence ID" value="MED6150739.1"/>
    <property type="molecule type" value="Genomic_DNA"/>
</dbReference>
<protein>
    <submittedName>
        <fullName evidence="1">Uncharacterized protein</fullName>
    </submittedName>
</protein>
<proteinExistence type="predicted"/>
<evidence type="ECO:0000313" key="1">
    <source>
        <dbReference type="EMBL" id="MED6150739.1"/>
    </source>
</evidence>
<evidence type="ECO:0000313" key="2">
    <source>
        <dbReference type="Proteomes" id="UP001341840"/>
    </source>
</evidence>
<sequence>MFGDHNPVGIQRRVAAFSAARRNRTSRPPLDTMSCSKVKCRNIDEARVQCAHSCSASGGKYVEHNQFRDPVFGSGRRE</sequence>
<accession>A0ABU6TQR5</accession>
<comment type="caution">
    <text evidence="1">The sequence shown here is derived from an EMBL/GenBank/DDBJ whole genome shotgun (WGS) entry which is preliminary data.</text>
</comment>
<reference evidence="1 2" key="1">
    <citation type="journal article" date="2023" name="Plants (Basel)">
        <title>Bridging the Gap: Combining Genomics and Transcriptomics Approaches to Understand Stylosanthes scabra, an Orphan Legume from the Brazilian Caatinga.</title>
        <authorList>
            <person name="Ferreira-Neto J.R.C."/>
            <person name="da Silva M.D."/>
            <person name="Binneck E."/>
            <person name="de Melo N.F."/>
            <person name="da Silva R.H."/>
            <person name="de Melo A.L.T.M."/>
            <person name="Pandolfi V."/>
            <person name="Bustamante F.O."/>
            <person name="Brasileiro-Vidal A.C."/>
            <person name="Benko-Iseppon A.M."/>
        </authorList>
    </citation>
    <scope>NUCLEOTIDE SEQUENCE [LARGE SCALE GENOMIC DNA]</scope>
    <source>
        <tissue evidence="1">Leaves</tissue>
    </source>
</reference>